<dbReference type="OrthoDB" id="239262at2759"/>
<dbReference type="InterPro" id="IPR036314">
    <property type="entry name" value="SOD_C_sf"/>
</dbReference>
<keyword evidence="1" id="KW-0812">Transmembrane</keyword>
<dbReference type="Gene3D" id="3.55.40.20">
    <property type="entry name" value="Iron/manganese superoxide dismutase, C-terminal domain"/>
    <property type="match status" value="1"/>
</dbReference>
<dbReference type="PANTHER" id="PTHR42769">
    <property type="entry name" value="SUPEROXIDE DISMUTASE"/>
    <property type="match status" value="1"/>
</dbReference>
<protein>
    <submittedName>
        <fullName evidence="2">Superoxide dismutase (Fe)</fullName>
    </submittedName>
</protein>
<dbReference type="SUPFAM" id="SSF54719">
    <property type="entry name" value="Fe,Mn superoxide dismutase (SOD), C-terminal domain"/>
    <property type="match status" value="1"/>
</dbReference>
<dbReference type="SUPFAM" id="SSF46609">
    <property type="entry name" value="Fe,Mn superoxide dismutase (SOD), N-terminal domain"/>
    <property type="match status" value="1"/>
</dbReference>
<feature type="transmembrane region" description="Helical" evidence="1">
    <location>
        <begin position="172"/>
        <end position="191"/>
    </location>
</feature>
<dbReference type="EMBL" id="ASPP01000722">
    <property type="protein sequence ID" value="ETO36379.1"/>
    <property type="molecule type" value="Genomic_DNA"/>
</dbReference>
<accession>X6PED8</accession>
<organism evidence="2 3">
    <name type="scientific">Reticulomyxa filosa</name>
    <dbReference type="NCBI Taxonomy" id="46433"/>
    <lineage>
        <taxon>Eukaryota</taxon>
        <taxon>Sar</taxon>
        <taxon>Rhizaria</taxon>
        <taxon>Retaria</taxon>
        <taxon>Foraminifera</taxon>
        <taxon>Monothalamids</taxon>
        <taxon>Reticulomyxidae</taxon>
        <taxon>Reticulomyxa</taxon>
    </lineage>
</organism>
<sequence length="211" mass="25061">LNLYGTEELHLVKLHQLTTSYFIVFSYFPFIDIVLLELSILNLASQIYNHDFFWKCLTPEPKHRDRIPNYLITSLTTYFGLVEQFKQAFATSATNHFGSEWFVYVRLCYIHIYIYMYMYAFFIGMGIYIERLWLTWNKKEGKLQLFEGHDAENSLQHELVPLLTTKMKEQNLLTNFGILSTGPLLLPIYALQPKGLKKELYNFFFFFDGRL</sequence>
<feature type="transmembrane region" description="Helical" evidence="1">
    <location>
        <begin position="20"/>
        <end position="44"/>
    </location>
</feature>
<dbReference type="AlphaFoldDB" id="X6PED8"/>
<reference evidence="2 3" key="1">
    <citation type="journal article" date="2013" name="Curr. Biol.">
        <title>The Genome of the Foraminiferan Reticulomyxa filosa.</title>
        <authorList>
            <person name="Glockner G."/>
            <person name="Hulsmann N."/>
            <person name="Schleicher M."/>
            <person name="Noegel A.A."/>
            <person name="Eichinger L."/>
            <person name="Gallinger C."/>
            <person name="Pawlowski J."/>
            <person name="Sierra R."/>
            <person name="Euteneuer U."/>
            <person name="Pillet L."/>
            <person name="Moustafa A."/>
            <person name="Platzer M."/>
            <person name="Groth M."/>
            <person name="Szafranski K."/>
            <person name="Schliwa M."/>
        </authorList>
    </citation>
    <scope>NUCLEOTIDE SEQUENCE [LARGE SCALE GENOMIC DNA]</scope>
</reference>
<dbReference type="PANTHER" id="PTHR42769:SF3">
    <property type="entry name" value="SUPEROXIDE DISMUTASE [FE] 2, CHLOROPLASTIC"/>
    <property type="match status" value="1"/>
</dbReference>
<keyword evidence="3" id="KW-1185">Reference proteome</keyword>
<name>X6PED8_RETFI</name>
<evidence type="ECO:0000256" key="1">
    <source>
        <dbReference type="SAM" id="Phobius"/>
    </source>
</evidence>
<dbReference type="InterPro" id="IPR036324">
    <property type="entry name" value="Mn/Fe_SOD_N_sf"/>
</dbReference>
<dbReference type="GO" id="GO:0004784">
    <property type="term" value="F:superoxide dismutase activity"/>
    <property type="evidence" value="ECO:0007669"/>
    <property type="project" value="TreeGrafter"/>
</dbReference>
<feature type="non-terminal residue" evidence="2">
    <location>
        <position position="1"/>
    </location>
</feature>
<feature type="transmembrane region" description="Helical" evidence="1">
    <location>
        <begin position="107"/>
        <end position="129"/>
    </location>
</feature>
<gene>
    <name evidence="2" type="ORF">RFI_00683</name>
</gene>
<evidence type="ECO:0000313" key="3">
    <source>
        <dbReference type="Proteomes" id="UP000023152"/>
    </source>
</evidence>
<proteinExistence type="predicted"/>
<keyword evidence="1" id="KW-0472">Membrane</keyword>
<comment type="caution">
    <text evidence="2">The sequence shown here is derived from an EMBL/GenBank/DDBJ whole genome shotgun (WGS) entry which is preliminary data.</text>
</comment>
<evidence type="ECO:0000313" key="2">
    <source>
        <dbReference type="EMBL" id="ETO36379.1"/>
    </source>
</evidence>
<dbReference type="Proteomes" id="UP000023152">
    <property type="component" value="Unassembled WGS sequence"/>
</dbReference>
<keyword evidence="1" id="KW-1133">Transmembrane helix</keyword>